<dbReference type="CDD" id="cd00130">
    <property type="entry name" value="PAS"/>
    <property type="match status" value="2"/>
</dbReference>
<proteinExistence type="predicted"/>
<dbReference type="SMART" id="SM00267">
    <property type="entry name" value="GGDEF"/>
    <property type="match status" value="1"/>
</dbReference>
<feature type="domain" description="PAS" evidence="1">
    <location>
        <begin position="159"/>
        <end position="232"/>
    </location>
</feature>
<dbReference type="InterPro" id="IPR013767">
    <property type="entry name" value="PAS_fold"/>
</dbReference>
<evidence type="ECO:0000259" key="1">
    <source>
        <dbReference type="PROSITE" id="PS50112"/>
    </source>
</evidence>
<dbReference type="InterPro" id="IPR043128">
    <property type="entry name" value="Rev_trsase/Diguanyl_cyclase"/>
</dbReference>
<dbReference type="InterPro" id="IPR000014">
    <property type="entry name" value="PAS"/>
</dbReference>
<dbReference type="NCBIfam" id="TIGR00229">
    <property type="entry name" value="sensory_box"/>
    <property type="match status" value="1"/>
</dbReference>
<gene>
    <name evidence="5" type="ORF">GFN93_00470</name>
</gene>
<dbReference type="CDD" id="cd01949">
    <property type="entry name" value="GGDEF"/>
    <property type="match status" value="1"/>
</dbReference>
<dbReference type="SUPFAM" id="SSF141868">
    <property type="entry name" value="EAL domain-like"/>
    <property type="match status" value="1"/>
</dbReference>
<comment type="caution">
    <text evidence="5">The sequence shown here is derived from an EMBL/GenBank/DDBJ whole genome shotgun (WGS) entry which is preliminary data.</text>
</comment>
<dbReference type="PANTHER" id="PTHR44757:SF4">
    <property type="entry name" value="DIGUANYLATE CYCLASE DGCE-RELATED"/>
    <property type="match status" value="1"/>
</dbReference>
<dbReference type="SUPFAM" id="SSF55785">
    <property type="entry name" value="PYP-like sensor domain (PAS domain)"/>
    <property type="match status" value="2"/>
</dbReference>
<name>A0A6N7LNQ5_9GAMM</name>
<evidence type="ECO:0000259" key="3">
    <source>
        <dbReference type="PROSITE" id="PS50883"/>
    </source>
</evidence>
<dbReference type="Pfam" id="PF00563">
    <property type="entry name" value="EAL"/>
    <property type="match status" value="1"/>
</dbReference>
<dbReference type="SMART" id="SM00052">
    <property type="entry name" value="EAL"/>
    <property type="match status" value="1"/>
</dbReference>
<dbReference type="Pfam" id="PF00989">
    <property type="entry name" value="PAS"/>
    <property type="match status" value="1"/>
</dbReference>
<dbReference type="InterPro" id="IPR000160">
    <property type="entry name" value="GGDEF_dom"/>
</dbReference>
<evidence type="ECO:0000259" key="2">
    <source>
        <dbReference type="PROSITE" id="PS50113"/>
    </source>
</evidence>
<dbReference type="InterPro" id="IPR001610">
    <property type="entry name" value="PAC"/>
</dbReference>
<reference evidence="5 6" key="1">
    <citation type="submission" date="2019-10" db="EMBL/GenBank/DDBJ databases">
        <title>Alcanivorax sp.PA15-N-34 draft genome sequence.</title>
        <authorList>
            <person name="Liao X."/>
            <person name="Shao Z."/>
        </authorList>
    </citation>
    <scope>NUCLEOTIDE SEQUENCE [LARGE SCALE GENOMIC DNA]</scope>
    <source>
        <strain evidence="5 6">PA15-N-34</strain>
    </source>
</reference>
<feature type="domain" description="EAL" evidence="3">
    <location>
        <begin position="463"/>
        <end position="716"/>
    </location>
</feature>
<dbReference type="InterPro" id="IPR029787">
    <property type="entry name" value="Nucleotide_cyclase"/>
</dbReference>
<dbReference type="AlphaFoldDB" id="A0A6N7LNQ5"/>
<dbReference type="SUPFAM" id="SSF55073">
    <property type="entry name" value="Nucleotide cyclase"/>
    <property type="match status" value="1"/>
</dbReference>
<feature type="domain" description="PAC" evidence="2">
    <location>
        <begin position="237"/>
        <end position="289"/>
    </location>
</feature>
<dbReference type="InterPro" id="IPR001633">
    <property type="entry name" value="EAL_dom"/>
</dbReference>
<protein>
    <submittedName>
        <fullName evidence="5">EAL domain-containing protein</fullName>
    </submittedName>
</protein>
<dbReference type="Gene3D" id="3.30.450.20">
    <property type="entry name" value="PAS domain"/>
    <property type="match status" value="2"/>
</dbReference>
<accession>A0A6N7LNQ5</accession>
<dbReference type="SMART" id="SM00091">
    <property type="entry name" value="PAS"/>
    <property type="match status" value="2"/>
</dbReference>
<dbReference type="InterPro" id="IPR035919">
    <property type="entry name" value="EAL_sf"/>
</dbReference>
<dbReference type="CDD" id="cd01948">
    <property type="entry name" value="EAL"/>
    <property type="match status" value="1"/>
</dbReference>
<feature type="domain" description="GGDEF" evidence="4">
    <location>
        <begin position="319"/>
        <end position="452"/>
    </location>
</feature>
<dbReference type="InterPro" id="IPR000700">
    <property type="entry name" value="PAS-assoc_C"/>
</dbReference>
<dbReference type="PROSITE" id="PS50883">
    <property type="entry name" value="EAL"/>
    <property type="match status" value="1"/>
</dbReference>
<dbReference type="SMART" id="SM00086">
    <property type="entry name" value="PAC"/>
    <property type="match status" value="1"/>
</dbReference>
<dbReference type="PANTHER" id="PTHR44757">
    <property type="entry name" value="DIGUANYLATE CYCLASE DGCP"/>
    <property type="match status" value="1"/>
</dbReference>
<evidence type="ECO:0000259" key="4">
    <source>
        <dbReference type="PROSITE" id="PS50887"/>
    </source>
</evidence>
<dbReference type="Gene3D" id="3.30.70.270">
    <property type="match status" value="1"/>
</dbReference>
<sequence length="724" mass="80401">MVIMGITLLVAIAAGALLLLIWRRRARNAGQPICDEDCYRLAMNHTGVGMAMLSASGEWQNCNPAMCRICETPQDILFLRPFTRLFHPDDIIALTLPREGNRTSLEARLQLDSGWHWMRLTLTGIEGGNGCVLMELESTQASHDVQAELLDKQRTLARESDHLRVTLDAIADAVIATDETGRITFMNPVAESLTGWTEQNALGVPVDEVLELVDDDTGERLPSPVSAALEGLQVCYLRDGNRLRSRDGSLYEIQDSASPLRSDDGQLVGAVVVFRDITSRRAMQKALDFHTTHDALTGLTNRRGFELALQMALSEEGREPNILCFINLDRFKVVNDTAGHVAGDALLRECASVIGHQIRDDDVLARLGGDEFGLLLRHCPVERARLITERLIDALDTIRFSWEEAVYDIGASVGLVELDDGIVSVEEAMSRADVACYTAKHRGRGQLAVYTADDSDASRRHLELQMAASLRESLEADRFVLFVQEIRPLAEGDPGHYEVLLRLRGRDGEMISPGAFIPAAERYQMMPHIDRWVLRQLLQERGAELAAIGGLNLAINLSATTLDDPSFPAYLESLLAETPLAAERLTFEITETTVVNQMGSVSDVLIWLREQGCKVALDDFGSGFSSFNYLKHFKVDYLKIDGSFVRNLMRSSVDHTIVESINEVAHRLSIQTVAEYVEDAALIPLLRETGVDYVQGYAIGRPEPLETLFKHRQYHANDAHPPLH</sequence>
<dbReference type="PROSITE" id="PS50887">
    <property type="entry name" value="GGDEF"/>
    <property type="match status" value="1"/>
</dbReference>
<dbReference type="Gene3D" id="3.20.20.450">
    <property type="entry name" value="EAL domain"/>
    <property type="match status" value="1"/>
</dbReference>
<dbReference type="InterPro" id="IPR052155">
    <property type="entry name" value="Biofilm_reg_signaling"/>
</dbReference>
<dbReference type="PROSITE" id="PS50113">
    <property type="entry name" value="PAC"/>
    <property type="match status" value="1"/>
</dbReference>
<dbReference type="PROSITE" id="PS50112">
    <property type="entry name" value="PAS"/>
    <property type="match status" value="1"/>
</dbReference>
<dbReference type="Pfam" id="PF00990">
    <property type="entry name" value="GGDEF"/>
    <property type="match status" value="1"/>
</dbReference>
<keyword evidence="6" id="KW-1185">Reference proteome</keyword>
<dbReference type="EMBL" id="WIRE01000001">
    <property type="protein sequence ID" value="MQX51699.1"/>
    <property type="molecule type" value="Genomic_DNA"/>
</dbReference>
<dbReference type="GO" id="GO:0006355">
    <property type="term" value="P:regulation of DNA-templated transcription"/>
    <property type="evidence" value="ECO:0007669"/>
    <property type="project" value="InterPro"/>
</dbReference>
<dbReference type="NCBIfam" id="TIGR00254">
    <property type="entry name" value="GGDEF"/>
    <property type="match status" value="1"/>
</dbReference>
<dbReference type="InterPro" id="IPR035965">
    <property type="entry name" value="PAS-like_dom_sf"/>
</dbReference>
<evidence type="ECO:0000313" key="5">
    <source>
        <dbReference type="EMBL" id="MQX51699.1"/>
    </source>
</evidence>
<evidence type="ECO:0000313" key="6">
    <source>
        <dbReference type="Proteomes" id="UP000469421"/>
    </source>
</evidence>
<dbReference type="Proteomes" id="UP000469421">
    <property type="component" value="Unassembled WGS sequence"/>
</dbReference>
<organism evidence="5 6">
    <name type="scientific">Alcanivorax sediminis</name>
    <dbReference type="NCBI Taxonomy" id="2663008"/>
    <lineage>
        <taxon>Bacteria</taxon>
        <taxon>Pseudomonadati</taxon>
        <taxon>Pseudomonadota</taxon>
        <taxon>Gammaproteobacteria</taxon>
        <taxon>Oceanospirillales</taxon>
        <taxon>Alcanivoracaceae</taxon>
        <taxon>Alcanivorax</taxon>
    </lineage>
</organism>